<dbReference type="AlphaFoldDB" id="A0AAN7X9E8"/>
<accession>A0AAN7X9E8</accession>
<gene>
    <name evidence="2" type="ORF">PBY51_005531</name>
</gene>
<name>A0AAN7X9E8_ELEMC</name>
<comment type="caution">
    <text evidence="2">The sequence shown here is derived from an EMBL/GenBank/DDBJ whole genome shotgun (WGS) entry which is preliminary data.</text>
</comment>
<evidence type="ECO:0000313" key="3">
    <source>
        <dbReference type="Proteomes" id="UP001346869"/>
    </source>
</evidence>
<reference evidence="2 3" key="2">
    <citation type="journal article" date="2023" name="Mol. Biol. Evol.">
        <title>Genomics of Secondarily Temperate Adaptation in the Only Non-Antarctic Icefish.</title>
        <authorList>
            <person name="Rivera-Colon A.G."/>
            <person name="Rayamajhi N."/>
            <person name="Minhas B.F."/>
            <person name="Madrigal G."/>
            <person name="Bilyk K.T."/>
            <person name="Yoon V."/>
            <person name="Hune M."/>
            <person name="Gregory S."/>
            <person name="Cheng C.H.C."/>
            <person name="Catchen J.M."/>
        </authorList>
    </citation>
    <scope>NUCLEOTIDE SEQUENCE [LARGE SCALE GENOMIC DNA]</scope>
    <source>
        <strain evidence="2">JMC-PN-2008</strain>
    </source>
</reference>
<organism evidence="2 3">
    <name type="scientific">Eleginops maclovinus</name>
    <name type="common">Patagonian blennie</name>
    <name type="synonym">Eleginus maclovinus</name>
    <dbReference type="NCBI Taxonomy" id="56733"/>
    <lineage>
        <taxon>Eukaryota</taxon>
        <taxon>Metazoa</taxon>
        <taxon>Chordata</taxon>
        <taxon>Craniata</taxon>
        <taxon>Vertebrata</taxon>
        <taxon>Euteleostomi</taxon>
        <taxon>Actinopterygii</taxon>
        <taxon>Neopterygii</taxon>
        <taxon>Teleostei</taxon>
        <taxon>Neoteleostei</taxon>
        <taxon>Acanthomorphata</taxon>
        <taxon>Eupercaria</taxon>
        <taxon>Perciformes</taxon>
        <taxon>Notothenioidei</taxon>
        <taxon>Eleginopidae</taxon>
        <taxon>Eleginops</taxon>
    </lineage>
</organism>
<feature type="compositionally biased region" description="Polar residues" evidence="1">
    <location>
        <begin position="49"/>
        <end position="63"/>
    </location>
</feature>
<feature type="region of interest" description="Disordered" evidence="1">
    <location>
        <begin position="22"/>
        <end position="66"/>
    </location>
</feature>
<keyword evidence="3" id="KW-1185">Reference proteome</keyword>
<dbReference type="Proteomes" id="UP001346869">
    <property type="component" value="Unassembled WGS sequence"/>
</dbReference>
<proteinExistence type="predicted"/>
<sequence length="89" mass="9580">MIVGGNEVDLLTLPWDTVSLLGDQCPSSSEEEGQAGSQAAGWRKPSASARVTLSPKRSQQALQRQGGMCRLMLEPCPFTRKHGPPFLKG</sequence>
<evidence type="ECO:0000256" key="1">
    <source>
        <dbReference type="SAM" id="MobiDB-lite"/>
    </source>
</evidence>
<reference evidence="2 3" key="1">
    <citation type="journal article" date="2023" name="Genes (Basel)">
        <title>Chromosome-Level Genome Assembly and Circadian Gene Repertoire of the Patagonia Blennie Eleginops maclovinus-The Closest Ancestral Proxy of Antarctic Cryonotothenioids.</title>
        <authorList>
            <person name="Cheng C.C."/>
            <person name="Rivera-Colon A.G."/>
            <person name="Minhas B.F."/>
            <person name="Wilson L."/>
            <person name="Rayamajhi N."/>
            <person name="Vargas-Chacoff L."/>
            <person name="Catchen J.M."/>
        </authorList>
    </citation>
    <scope>NUCLEOTIDE SEQUENCE [LARGE SCALE GENOMIC DNA]</scope>
    <source>
        <strain evidence="2">JMC-PN-2008</strain>
    </source>
</reference>
<evidence type="ECO:0000313" key="2">
    <source>
        <dbReference type="EMBL" id="KAK5855430.1"/>
    </source>
</evidence>
<dbReference type="EMBL" id="JAUZQC010000018">
    <property type="protein sequence ID" value="KAK5855430.1"/>
    <property type="molecule type" value="Genomic_DNA"/>
</dbReference>
<protein>
    <submittedName>
        <fullName evidence="2">Uncharacterized protein</fullName>
    </submittedName>
</protein>